<dbReference type="AlphaFoldDB" id="A0A238KXT2"/>
<gene>
    <name evidence="1" type="ORF">PEV8663_03597</name>
</gene>
<accession>A0A238KXT2</accession>
<sequence>MTSYPPYQLKNLARTIEMQVPQKALRDALNRMRYGPNAPRSDERIYINPSQVTRLFKRIKGHSLRRRHSGQIRAGDWDQSTVSLDESRKFRACRAHFVDGVSWEDTGIIDSVLASVAKNGNFDGCKTREDILARYQRMDALHDAIKSAGRLQTMSERPEFFRREYDGVYVHIDRGGQPMLAGNGNHRMAIAKVLGLASIPAHLGVIHPLAFENGVLDVLRQPPPGD</sequence>
<dbReference type="Proteomes" id="UP000220836">
    <property type="component" value="Unassembled WGS sequence"/>
</dbReference>
<evidence type="ECO:0000313" key="2">
    <source>
        <dbReference type="Proteomes" id="UP000220836"/>
    </source>
</evidence>
<proteinExistence type="predicted"/>
<keyword evidence="2" id="KW-1185">Reference proteome</keyword>
<name>A0A238KXT2_9RHOB</name>
<dbReference type="RefSeq" id="WP_097806058.1">
    <property type="nucleotide sequence ID" value="NZ_FXYH01000015.1"/>
</dbReference>
<protein>
    <submittedName>
        <fullName evidence="1">Uncharacterized protein</fullName>
    </submittedName>
</protein>
<dbReference type="EMBL" id="FXYH01000015">
    <property type="protein sequence ID" value="SMX47644.1"/>
    <property type="molecule type" value="Genomic_DNA"/>
</dbReference>
<organism evidence="1 2">
    <name type="scientific">Pelagimonas varians</name>
    <dbReference type="NCBI Taxonomy" id="696760"/>
    <lineage>
        <taxon>Bacteria</taxon>
        <taxon>Pseudomonadati</taxon>
        <taxon>Pseudomonadota</taxon>
        <taxon>Alphaproteobacteria</taxon>
        <taxon>Rhodobacterales</taxon>
        <taxon>Roseobacteraceae</taxon>
        <taxon>Pelagimonas</taxon>
    </lineage>
</organism>
<reference evidence="1 2" key="1">
    <citation type="submission" date="2017-05" db="EMBL/GenBank/DDBJ databases">
        <authorList>
            <person name="Song R."/>
            <person name="Chenine A.L."/>
            <person name="Ruprecht R.M."/>
        </authorList>
    </citation>
    <scope>NUCLEOTIDE SEQUENCE [LARGE SCALE GENOMIC DNA]</scope>
    <source>
        <strain evidence="1 2">CECT 8663</strain>
    </source>
</reference>
<dbReference type="OrthoDB" id="1495959at2"/>
<evidence type="ECO:0000313" key="1">
    <source>
        <dbReference type="EMBL" id="SMX47644.1"/>
    </source>
</evidence>